<accession>K9VY25</accession>
<dbReference type="HOGENOM" id="CLU_2632180_0_0_3"/>
<dbReference type="EMBL" id="CP003620">
    <property type="protein sequence ID" value="AFZ12876.1"/>
    <property type="molecule type" value="Genomic_DNA"/>
</dbReference>
<dbReference type="KEGG" id="cep:Cri9333_1997"/>
<dbReference type="Proteomes" id="UP000010472">
    <property type="component" value="Chromosome"/>
</dbReference>
<organism evidence="1 2">
    <name type="scientific">Crinalium epipsammum PCC 9333</name>
    <dbReference type="NCBI Taxonomy" id="1173022"/>
    <lineage>
        <taxon>Bacteria</taxon>
        <taxon>Bacillati</taxon>
        <taxon>Cyanobacteriota</taxon>
        <taxon>Cyanophyceae</taxon>
        <taxon>Gomontiellales</taxon>
        <taxon>Gomontiellaceae</taxon>
        <taxon>Crinalium</taxon>
    </lineage>
</organism>
<gene>
    <name evidence="1" type="ORF">Cri9333_1997</name>
</gene>
<name>K9VY25_9CYAN</name>
<dbReference type="AlphaFoldDB" id="K9VY25"/>
<evidence type="ECO:0000313" key="1">
    <source>
        <dbReference type="EMBL" id="AFZ12876.1"/>
    </source>
</evidence>
<keyword evidence="2" id="KW-1185">Reference proteome</keyword>
<sequence length="77" mass="8290">MILGLIVNSLPPQPDFVKPAIQAVKPTINGVKIAKACGEITRWYAWTKCGNSTCCKLYIACSNGSIITQAVEGAYCR</sequence>
<protein>
    <submittedName>
        <fullName evidence="1">Uncharacterized protein</fullName>
    </submittedName>
</protein>
<dbReference type="STRING" id="1173022.Cri9333_1997"/>
<proteinExistence type="predicted"/>
<evidence type="ECO:0000313" key="2">
    <source>
        <dbReference type="Proteomes" id="UP000010472"/>
    </source>
</evidence>
<reference evidence="1 2" key="1">
    <citation type="submission" date="2012-06" db="EMBL/GenBank/DDBJ databases">
        <title>Finished chromosome of genome of Crinalium epipsammum PCC 9333.</title>
        <authorList>
            <consortium name="US DOE Joint Genome Institute"/>
            <person name="Gugger M."/>
            <person name="Coursin T."/>
            <person name="Rippka R."/>
            <person name="Tandeau De Marsac N."/>
            <person name="Huntemann M."/>
            <person name="Wei C.-L."/>
            <person name="Han J."/>
            <person name="Detter J.C."/>
            <person name="Han C."/>
            <person name="Tapia R."/>
            <person name="Davenport K."/>
            <person name="Daligault H."/>
            <person name="Erkkila T."/>
            <person name="Gu W."/>
            <person name="Munk A.C.C."/>
            <person name="Teshima H."/>
            <person name="Xu Y."/>
            <person name="Chain P."/>
            <person name="Chen A."/>
            <person name="Krypides N."/>
            <person name="Mavromatis K."/>
            <person name="Markowitz V."/>
            <person name="Szeto E."/>
            <person name="Ivanova N."/>
            <person name="Mikhailova N."/>
            <person name="Ovchinnikova G."/>
            <person name="Pagani I."/>
            <person name="Pati A."/>
            <person name="Goodwin L."/>
            <person name="Peters L."/>
            <person name="Pitluck S."/>
            <person name="Woyke T."/>
            <person name="Kerfeld C."/>
        </authorList>
    </citation>
    <scope>NUCLEOTIDE SEQUENCE [LARGE SCALE GENOMIC DNA]</scope>
    <source>
        <strain evidence="1 2">PCC 9333</strain>
    </source>
</reference>